<evidence type="ECO:0000313" key="4">
    <source>
        <dbReference type="EMBL" id="RRK34711.1"/>
    </source>
</evidence>
<proteinExistence type="inferred from homology"/>
<dbReference type="SUPFAM" id="SSF46785">
    <property type="entry name" value="Winged helix' DNA-binding domain"/>
    <property type="match status" value="1"/>
</dbReference>
<keyword evidence="3" id="KW-0859">Xylose metabolism</keyword>
<dbReference type="Pfam" id="PF00480">
    <property type="entry name" value="ROK"/>
    <property type="match status" value="1"/>
</dbReference>
<dbReference type="Pfam" id="PF13412">
    <property type="entry name" value="HTH_24"/>
    <property type="match status" value="1"/>
</dbReference>
<dbReference type="Gene3D" id="3.30.420.40">
    <property type="match status" value="2"/>
</dbReference>
<evidence type="ECO:0000256" key="3">
    <source>
        <dbReference type="ARBA" id="ARBA00022629"/>
    </source>
</evidence>
<evidence type="ECO:0000256" key="2">
    <source>
        <dbReference type="ARBA" id="ARBA00006479"/>
    </source>
</evidence>
<name>A0A3R8LJJ6_9FIRM</name>
<gene>
    <name evidence="4" type="ORF">EBB54_27745</name>
</gene>
<dbReference type="AlphaFoldDB" id="A0A3R8LJJ6"/>
<dbReference type="GO" id="GO:0042732">
    <property type="term" value="P:D-xylose metabolic process"/>
    <property type="evidence" value="ECO:0007669"/>
    <property type="project" value="UniProtKB-KW"/>
</dbReference>
<reference evidence="4" key="1">
    <citation type="submission" date="2018-10" db="EMBL/GenBank/DDBJ databases">
        <title>Schaedlerella arabinophila gen. nov. sp. nov., isolated from the mouse intestinal tract and comparative analysis with the genome of the closely related altered Schaedler flora strain ASF502.</title>
        <authorList>
            <person name="Miyake S."/>
            <person name="Soh M."/>
            <person name="Seedorf H."/>
        </authorList>
    </citation>
    <scope>NUCLEOTIDE SEQUENCE [LARGE SCALE GENOMIC DNA]</scope>
    <source>
        <strain evidence="4">DSM 106076</strain>
    </source>
</reference>
<evidence type="ECO:0000313" key="5">
    <source>
        <dbReference type="Proteomes" id="UP000274920"/>
    </source>
</evidence>
<evidence type="ECO:0000256" key="1">
    <source>
        <dbReference type="ARBA" id="ARBA00002486"/>
    </source>
</evidence>
<dbReference type="InterPro" id="IPR000600">
    <property type="entry name" value="ROK"/>
</dbReference>
<dbReference type="InterPro" id="IPR036388">
    <property type="entry name" value="WH-like_DNA-bd_sf"/>
</dbReference>
<dbReference type="PANTHER" id="PTHR18964">
    <property type="entry name" value="ROK (REPRESSOR, ORF, KINASE) FAMILY"/>
    <property type="match status" value="1"/>
</dbReference>
<protein>
    <submittedName>
        <fullName evidence="4">ROK family transcriptional regulator</fullName>
    </submittedName>
</protein>
<dbReference type="PANTHER" id="PTHR18964:SF149">
    <property type="entry name" value="BIFUNCTIONAL UDP-N-ACETYLGLUCOSAMINE 2-EPIMERASE_N-ACETYLMANNOSAMINE KINASE"/>
    <property type="match status" value="1"/>
</dbReference>
<keyword evidence="5" id="KW-1185">Reference proteome</keyword>
<dbReference type="Gene3D" id="1.10.10.10">
    <property type="entry name" value="Winged helix-like DNA-binding domain superfamily/Winged helix DNA-binding domain"/>
    <property type="match status" value="1"/>
</dbReference>
<comment type="similarity">
    <text evidence="2">Belongs to the ROK (NagC/XylR) family.</text>
</comment>
<keyword evidence="3" id="KW-0119">Carbohydrate metabolism</keyword>
<dbReference type="SUPFAM" id="SSF53067">
    <property type="entry name" value="Actin-like ATPase domain"/>
    <property type="match status" value="2"/>
</dbReference>
<dbReference type="InterPro" id="IPR036390">
    <property type="entry name" value="WH_DNA-bd_sf"/>
</dbReference>
<organism evidence="4 5">
    <name type="scientific">Schaedlerella arabinosiphila</name>
    <dbReference type="NCBI Taxonomy" id="2044587"/>
    <lineage>
        <taxon>Bacteria</taxon>
        <taxon>Bacillati</taxon>
        <taxon>Bacillota</taxon>
        <taxon>Clostridia</taxon>
        <taxon>Lachnospirales</taxon>
        <taxon>Lachnospiraceae</taxon>
        <taxon>Schaedlerella</taxon>
    </lineage>
</organism>
<dbReference type="InterPro" id="IPR043129">
    <property type="entry name" value="ATPase_NBD"/>
</dbReference>
<comment type="caution">
    <text evidence="4">The sequence shown here is derived from an EMBL/GenBank/DDBJ whole genome shotgun (WGS) entry which is preliminary data.</text>
</comment>
<comment type="function">
    <text evidence="1">Transcriptional repressor of xylose-utilizing enzymes.</text>
</comment>
<accession>A0A3R8LJJ6</accession>
<dbReference type="RefSeq" id="WP_125129803.1">
    <property type="nucleotide sequence ID" value="NZ_RHJS01000002.1"/>
</dbReference>
<sequence length="378" mass="42732">MKKSITPNQIKQNNRSLIYHYIYKNEKVSQQDISYDLRLSRPTVTANLNAMEQEGLICKNGQIDTEFVGRKASAYSIVANHRISIGVEILRKEVKMIAVDLYGRQMARAAAEIAYEYAASYFKAVCENILEFKDSLDIEEGQLLGIGFAMQALISPNRQKVLYGEILSCTGLSIEEFTRHLPYPCAFIHDADSAAVSEMWVSPELSDAFYLSLSRHLGAAVISRGEILTGKHGHNSTIEHIQLEPHGALCYCGRRGCMDTLCSLSALLEEQESPDDFFEKVRGKEPDFLRRWDEFLGNLARAVNLLHLIYDTDFILGGYLAQYLREDDLAALYEKIRDLTPFSEAQDFLRISKMPRHNITIGAALPFVQAFLNETARQ</sequence>
<dbReference type="EMBL" id="RHJS01000002">
    <property type="protein sequence ID" value="RRK34711.1"/>
    <property type="molecule type" value="Genomic_DNA"/>
</dbReference>
<dbReference type="Proteomes" id="UP000274920">
    <property type="component" value="Unassembled WGS sequence"/>
</dbReference>